<keyword evidence="2" id="KW-1185">Reference proteome</keyword>
<protein>
    <recommendedName>
        <fullName evidence="3">ATP-grasp domain-containing protein</fullName>
    </recommendedName>
</protein>
<dbReference type="Gene3D" id="3.30.470.20">
    <property type="entry name" value="ATP-grasp fold, B domain"/>
    <property type="match status" value="1"/>
</dbReference>
<dbReference type="RefSeq" id="WP_277864244.1">
    <property type="nucleotide sequence ID" value="NZ_JARRAG010000002.1"/>
</dbReference>
<evidence type="ECO:0000313" key="1">
    <source>
        <dbReference type="EMBL" id="MDG3007976.1"/>
    </source>
</evidence>
<sequence length="295" mass="32344">MPSVAIATCAQYPDLYEDDRLLADALARRGCDVTPAVWDQPGIDWNGFDRVVIRSTWWYYEKPDAYRSWLEGFLETPGRLWNPAEAVLGNIHKGYLLGLEKAGVPIVPTELARAGDVVSLPDLLERRGWTRAVIKPAISAGASDTWKVSDDPADAGPACYDVERSGVMLRDALAQRDMLIQPYLDEVNGAGEWSLVFLGGGFSHALTKTPAESDFRVQFRYGGTMRPATPPARLVDQAERVLAAIPAPLLFARVDGVEREGRFLLMELEINEPYLGLAHAPGSADHLAEAVLATL</sequence>
<reference evidence="1 2" key="1">
    <citation type="submission" date="2023-03" db="EMBL/GenBank/DDBJ databases">
        <title>Paludisphaera mucosa sp. nov. a novel planctomycete from northern fen.</title>
        <authorList>
            <person name="Ivanova A."/>
        </authorList>
    </citation>
    <scope>NUCLEOTIDE SEQUENCE [LARGE SCALE GENOMIC DNA]</scope>
    <source>
        <strain evidence="1 2">Pla2</strain>
    </source>
</reference>
<evidence type="ECO:0000313" key="2">
    <source>
        <dbReference type="Proteomes" id="UP001216907"/>
    </source>
</evidence>
<dbReference type="PANTHER" id="PTHR39217:SF1">
    <property type="entry name" value="GLUTATHIONE SYNTHETASE"/>
    <property type="match status" value="1"/>
</dbReference>
<name>A0ABT6FKE9_9BACT</name>
<dbReference type="InterPro" id="IPR053191">
    <property type="entry name" value="DcsG_Biosynth_Enzyme"/>
</dbReference>
<comment type="caution">
    <text evidence="1">The sequence shown here is derived from an EMBL/GenBank/DDBJ whole genome shotgun (WGS) entry which is preliminary data.</text>
</comment>
<dbReference type="SUPFAM" id="SSF56059">
    <property type="entry name" value="Glutathione synthetase ATP-binding domain-like"/>
    <property type="match status" value="1"/>
</dbReference>
<evidence type="ECO:0008006" key="3">
    <source>
        <dbReference type="Google" id="ProtNLM"/>
    </source>
</evidence>
<dbReference type="PANTHER" id="PTHR39217">
    <property type="match status" value="1"/>
</dbReference>
<accession>A0ABT6FKE9</accession>
<gene>
    <name evidence="1" type="ORF">PZE19_29785</name>
</gene>
<organism evidence="1 2">
    <name type="scientific">Paludisphaera mucosa</name>
    <dbReference type="NCBI Taxonomy" id="3030827"/>
    <lineage>
        <taxon>Bacteria</taxon>
        <taxon>Pseudomonadati</taxon>
        <taxon>Planctomycetota</taxon>
        <taxon>Planctomycetia</taxon>
        <taxon>Isosphaerales</taxon>
        <taxon>Isosphaeraceae</taxon>
        <taxon>Paludisphaera</taxon>
    </lineage>
</organism>
<dbReference type="Proteomes" id="UP001216907">
    <property type="component" value="Unassembled WGS sequence"/>
</dbReference>
<proteinExistence type="predicted"/>
<dbReference type="EMBL" id="JARRAG010000002">
    <property type="protein sequence ID" value="MDG3007976.1"/>
    <property type="molecule type" value="Genomic_DNA"/>
</dbReference>